<sequence>MLAAAALLLFGHTHRYVLWYLPPPHSDTTVYMVVPATTATLSLLGYHTGHQATLLLWHCSLPTAVTAAAAAL</sequence>
<dbReference type="AlphaFoldDB" id="A0AAD7I0D5"/>
<accession>A0AAD7I0D5</accession>
<evidence type="ECO:0000313" key="2">
    <source>
        <dbReference type="EMBL" id="KAJ7732213.1"/>
    </source>
</evidence>
<comment type="caution">
    <text evidence="2">The sequence shown here is derived from an EMBL/GenBank/DDBJ whole genome shotgun (WGS) entry which is preliminary data.</text>
</comment>
<gene>
    <name evidence="2" type="ORF">DFH07DRAFT_968486</name>
</gene>
<reference evidence="2" key="1">
    <citation type="submission" date="2023-03" db="EMBL/GenBank/DDBJ databases">
        <title>Massive genome expansion in bonnet fungi (Mycena s.s.) driven by repeated elements and novel gene families across ecological guilds.</title>
        <authorList>
            <consortium name="Lawrence Berkeley National Laboratory"/>
            <person name="Harder C.B."/>
            <person name="Miyauchi S."/>
            <person name="Viragh M."/>
            <person name="Kuo A."/>
            <person name="Thoen E."/>
            <person name="Andreopoulos B."/>
            <person name="Lu D."/>
            <person name="Skrede I."/>
            <person name="Drula E."/>
            <person name="Henrissat B."/>
            <person name="Morin E."/>
            <person name="Kohler A."/>
            <person name="Barry K."/>
            <person name="LaButti K."/>
            <person name="Morin E."/>
            <person name="Salamov A."/>
            <person name="Lipzen A."/>
            <person name="Mereny Z."/>
            <person name="Hegedus B."/>
            <person name="Baldrian P."/>
            <person name="Stursova M."/>
            <person name="Weitz H."/>
            <person name="Taylor A."/>
            <person name="Grigoriev I.V."/>
            <person name="Nagy L.G."/>
            <person name="Martin F."/>
            <person name="Kauserud H."/>
        </authorList>
    </citation>
    <scope>NUCLEOTIDE SEQUENCE</scope>
    <source>
        <strain evidence="2">CBHHK188m</strain>
    </source>
</reference>
<feature type="chain" id="PRO_5042056105" evidence="1">
    <location>
        <begin position="20"/>
        <end position="72"/>
    </location>
</feature>
<keyword evidence="3" id="KW-1185">Reference proteome</keyword>
<name>A0AAD7I0D5_9AGAR</name>
<protein>
    <submittedName>
        <fullName evidence="2">Uncharacterized protein</fullName>
    </submittedName>
</protein>
<keyword evidence="1" id="KW-0732">Signal</keyword>
<organism evidence="2 3">
    <name type="scientific">Mycena maculata</name>
    <dbReference type="NCBI Taxonomy" id="230809"/>
    <lineage>
        <taxon>Eukaryota</taxon>
        <taxon>Fungi</taxon>
        <taxon>Dikarya</taxon>
        <taxon>Basidiomycota</taxon>
        <taxon>Agaricomycotina</taxon>
        <taxon>Agaricomycetes</taxon>
        <taxon>Agaricomycetidae</taxon>
        <taxon>Agaricales</taxon>
        <taxon>Marasmiineae</taxon>
        <taxon>Mycenaceae</taxon>
        <taxon>Mycena</taxon>
    </lineage>
</organism>
<proteinExistence type="predicted"/>
<evidence type="ECO:0000313" key="3">
    <source>
        <dbReference type="Proteomes" id="UP001215280"/>
    </source>
</evidence>
<dbReference type="Proteomes" id="UP001215280">
    <property type="component" value="Unassembled WGS sequence"/>
</dbReference>
<evidence type="ECO:0000256" key="1">
    <source>
        <dbReference type="SAM" id="SignalP"/>
    </source>
</evidence>
<feature type="signal peptide" evidence="1">
    <location>
        <begin position="1"/>
        <end position="19"/>
    </location>
</feature>
<dbReference type="EMBL" id="JARJLG010000177">
    <property type="protein sequence ID" value="KAJ7732213.1"/>
    <property type="molecule type" value="Genomic_DNA"/>
</dbReference>